<dbReference type="Pfam" id="PF13573">
    <property type="entry name" value="SprB"/>
    <property type="match status" value="3"/>
</dbReference>
<evidence type="ECO:0000313" key="1">
    <source>
        <dbReference type="EMBL" id="GAO45732.1"/>
    </source>
</evidence>
<dbReference type="RefSeq" id="WP_046371759.1">
    <property type="nucleotide sequence ID" value="NZ_BBWV01000010.1"/>
</dbReference>
<sequence>LPATVTIDQPAVLTASAAGDDVTCYNAANGTITVSSPTGGSGEFEFRINGGTWQEGLVFSNLAPDTYTIDIRDKNNPLCIVTLPETVTIDQPAVLSASAAGDDVTCFNAANGKITVSSPTGGSGEYEFRINGGTWQEGLVFSNLAPDTYTIDIRDKNTPACIVTLPGTVTIDQPAVLSASAAGDDVTCYNAANGKITVSSPTGGSGEYEFRINGGT</sequence>
<dbReference type="EMBL" id="BBWV01000010">
    <property type="protein sequence ID" value="GAO45732.1"/>
    <property type="molecule type" value="Genomic_DNA"/>
</dbReference>
<gene>
    <name evidence="1" type="ORF">FPE01S_10_00005</name>
</gene>
<comment type="caution">
    <text evidence="1">The sequence shown here is derived from an EMBL/GenBank/DDBJ whole genome shotgun (WGS) entry which is preliminary data.</text>
</comment>
<accession>A0A0E9N709</accession>
<keyword evidence="2" id="KW-1185">Reference proteome</keyword>
<dbReference type="InterPro" id="IPR025667">
    <property type="entry name" value="SprB_repeat"/>
</dbReference>
<evidence type="ECO:0008006" key="3">
    <source>
        <dbReference type="Google" id="ProtNLM"/>
    </source>
</evidence>
<protein>
    <recommendedName>
        <fullName evidence="3">SprB repeat-containing protein</fullName>
    </recommendedName>
</protein>
<dbReference type="STRING" id="1220578.FPE01S_10_00005"/>
<dbReference type="Proteomes" id="UP000033121">
    <property type="component" value="Unassembled WGS sequence"/>
</dbReference>
<dbReference type="SUPFAM" id="SSF50969">
    <property type="entry name" value="YVTN repeat-like/Quinoprotein amine dehydrogenase"/>
    <property type="match status" value="1"/>
</dbReference>
<dbReference type="Gene3D" id="2.130.10.10">
    <property type="entry name" value="YVTN repeat-like/Quinoprotein amine dehydrogenase"/>
    <property type="match status" value="1"/>
</dbReference>
<feature type="non-terminal residue" evidence="1">
    <location>
        <position position="1"/>
    </location>
</feature>
<dbReference type="InterPro" id="IPR015943">
    <property type="entry name" value="WD40/YVTN_repeat-like_dom_sf"/>
</dbReference>
<name>A0A0E9N709_9BACT</name>
<dbReference type="OrthoDB" id="7794186at2"/>
<evidence type="ECO:0000313" key="2">
    <source>
        <dbReference type="Proteomes" id="UP000033121"/>
    </source>
</evidence>
<organism evidence="1 2">
    <name type="scientific">Flavihumibacter petaseus NBRC 106054</name>
    <dbReference type="NCBI Taxonomy" id="1220578"/>
    <lineage>
        <taxon>Bacteria</taxon>
        <taxon>Pseudomonadati</taxon>
        <taxon>Bacteroidota</taxon>
        <taxon>Chitinophagia</taxon>
        <taxon>Chitinophagales</taxon>
        <taxon>Chitinophagaceae</taxon>
        <taxon>Flavihumibacter</taxon>
    </lineage>
</organism>
<dbReference type="InterPro" id="IPR011044">
    <property type="entry name" value="Quino_amine_DH_bsu"/>
</dbReference>
<dbReference type="AlphaFoldDB" id="A0A0E9N709"/>
<reference evidence="1 2" key="1">
    <citation type="submission" date="2015-04" db="EMBL/GenBank/DDBJ databases">
        <title>Whole genome shotgun sequence of Flavihumibacter petaseus NBRC 106054.</title>
        <authorList>
            <person name="Miyazawa S."/>
            <person name="Hosoyama A."/>
            <person name="Hashimoto M."/>
            <person name="Noguchi M."/>
            <person name="Tsuchikane K."/>
            <person name="Ohji S."/>
            <person name="Yamazoe A."/>
            <person name="Ichikawa N."/>
            <person name="Kimura A."/>
            <person name="Fujita N."/>
        </authorList>
    </citation>
    <scope>NUCLEOTIDE SEQUENCE [LARGE SCALE GENOMIC DNA]</scope>
    <source>
        <strain evidence="1 2">NBRC 106054</strain>
    </source>
</reference>
<proteinExistence type="predicted"/>
<feature type="non-terminal residue" evidence="1">
    <location>
        <position position="216"/>
    </location>
</feature>